<name>A0A921SPC8_9MICO</name>
<proteinExistence type="inferred from homology"/>
<dbReference type="InterPro" id="IPR044068">
    <property type="entry name" value="CB"/>
</dbReference>
<dbReference type="InterPro" id="IPR013762">
    <property type="entry name" value="Integrase-like_cat_sf"/>
</dbReference>
<dbReference type="InterPro" id="IPR050090">
    <property type="entry name" value="Tyrosine_recombinase_XerCD"/>
</dbReference>
<dbReference type="PANTHER" id="PTHR30349">
    <property type="entry name" value="PHAGE INTEGRASE-RELATED"/>
    <property type="match status" value="1"/>
</dbReference>
<reference evidence="7" key="1">
    <citation type="journal article" date="2021" name="PeerJ">
        <title>Extensive microbial diversity within the chicken gut microbiome revealed by metagenomics and culture.</title>
        <authorList>
            <person name="Gilroy R."/>
            <person name="Ravi A."/>
            <person name="Getino M."/>
            <person name="Pursley I."/>
            <person name="Horton D.L."/>
            <person name="Alikhan N.F."/>
            <person name="Baker D."/>
            <person name="Gharbi K."/>
            <person name="Hall N."/>
            <person name="Watson M."/>
            <person name="Adriaenssens E.M."/>
            <person name="Foster-Nyarko E."/>
            <person name="Jarju S."/>
            <person name="Secka A."/>
            <person name="Antonio M."/>
            <person name="Oren A."/>
            <person name="Chaudhuri R.R."/>
            <person name="La Ragione R."/>
            <person name="Hildebrand F."/>
            <person name="Pallen M.J."/>
        </authorList>
    </citation>
    <scope>NUCLEOTIDE SEQUENCE</scope>
    <source>
        <strain evidence="7">ChiGjej5B5-7349</strain>
    </source>
</reference>
<evidence type="ECO:0000256" key="2">
    <source>
        <dbReference type="ARBA" id="ARBA00023125"/>
    </source>
</evidence>
<evidence type="ECO:0000259" key="5">
    <source>
        <dbReference type="PROSITE" id="PS51898"/>
    </source>
</evidence>
<dbReference type="EMBL" id="DYUK01000245">
    <property type="protein sequence ID" value="HJG80981.1"/>
    <property type="molecule type" value="Genomic_DNA"/>
</dbReference>
<dbReference type="PANTHER" id="PTHR30349:SF64">
    <property type="entry name" value="PROPHAGE INTEGRASE INTD-RELATED"/>
    <property type="match status" value="1"/>
</dbReference>
<dbReference type="GO" id="GO:0006310">
    <property type="term" value="P:DNA recombination"/>
    <property type="evidence" value="ECO:0007669"/>
    <property type="project" value="UniProtKB-KW"/>
</dbReference>
<keyword evidence="3" id="KW-0233">DNA recombination</keyword>
<dbReference type="Pfam" id="PF00589">
    <property type="entry name" value="Phage_integrase"/>
    <property type="match status" value="1"/>
</dbReference>
<feature type="domain" description="Tyr recombinase" evidence="5">
    <location>
        <begin position="105"/>
        <end position="268"/>
    </location>
</feature>
<accession>A0A921SPC8</accession>
<dbReference type="SUPFAM" id="SSF56349">
    <property type="entry name" value="DNA breaking-rejoining enzymes"/>
    <property type="match status" value="1"/>
</dbReference>
<evidence type="ECO:0000259" key="6">
    <source>
        <dbReference type="PROSITE" id="PS51900"/>
    </source>
</evidence>
<dbReference type="InterPro" id="IPR011010">
    <property type="entry name" value="DNA_brk_join_enz"/>
</dbReference>
<feature type="domain" description="Core-binding (CB)" evidence="6">
    <location>
        <begin position="3"/>
        <end position="84"/>
    </location>
</feature>
<dbReference type="Proteomes" id="UP000784435">
    <property type="component" value="Unassembled WGS sequence"/>
</dbReference>
<dbReference type="PROSITE" id="PS51900">
    <property type="entry name" value="CB"/>
    <property type="match status" value="1"/>
</dbReference>
<dbReference type="PROSITE" id="PS51898">
    <property type="entry name" value="TYR_RECOMBINASE"/>
    <property type="match status" value="1"/>
</dbReference>
<dbReference type="InterPro" id="IPR002104">
    <property type="entry name" value="Integrase_catalytic"/>
</dbReference>
<dbReference type="GO" id="GO:0003677">
    <property type="term" value="F:DNA binding"/>
    <property type="evidence" value="ECO:0007669"/>
    <property type="project" value="UniProtKB-UniRule"/>
</dbReference>
<evidence type="ECO:0000313" key="8">
    <source>
        <dbReference type="Proteomes" id="UP000784435"/>
    </source>
</evidence>
<comment type="similarity">
    <text evidence="1">Belongs to the 'phage' integrase family.</text>
</comment>
<dbReference type="Gene3D" id="1.10.443.10">
    <property type="entry name" value="Intergrase catalytic core"/>
    <property type="match status" value="1"/>
</dbReference>
<evidence type="ECO:0000256" key="1">
    <source>
        <dbReference type="ARBA" id="ARBA00008857"/>
    </source>
</evidence>
<sequence>MAPDHDDLACEFYDTLRAYRAAATADLRVYYIRRLMTFAEDTNQHVLELTARDLSRWLSKEVGQSPWTKRTAKSSVSVFFSWAHALRMIEHNPADGLPSMRAPRGVPNPCPEPAIREALKRCTRRVDVLMIFLGEYQGLRAGEIAQLHTSDIVDDQIRVRGKGRRDRVVPLHPLLRDVLRVFPSGYLFPSDKNPHGHMLPASIGRRVRYLLGNQPRRNSHSLRHRFGVDALELNPDLMALRDLLGHESVATTEIYTRASTKRLRVMVEALPERPGDRAAFEGLIAVPN</sequence>
<dbReference type="AlphaFoldDB" id="A0A921SPC8"/>
<keyword evidence="2 4" id="KW-0238">DNA-binding</keyword>
<protein>
    <submittedName>
        <fullName evidence="7">Tyrosine-type recombinase/integrase</fullName>
    </submittedName>
</protein>
<dbReference type="CDD" id="cd00397">
    <property type="entry name" value="DNA_BRE_C"/>
    <property type="match status" value="1"/>
</dbReference>
<comment type="caution">
    <text evidence="7">The sequence shown here is derived from an EMBL/GenBank/DDBJ whole genome shotgun (WGS) entry which is preliminary data.</text>
</comment>
<evidence type="ECO:0000256" key="4">
    <source>
        <dbReference type="PROSITE-ProRule" id="PRU01248"/>
    </source>
</evidence>
<organism evidence="7 8">
    <name type="scientific">Brevibacterium senegalense</name>
    <dbReference type="NCBI Taxonomy" id="1033736"/>
    <lineage>
        <taxon>Bacteria</taxon>
        <taxon>Bacillati</taxon>
        <taxon>Actinomycetota</taxon>
        <taxon>Actinomycetes</taxon>
        <taxon>Micrococcales</taxon>
        <taxon>Brevibacteriaceae</taxon>
        <taxon>Brevibacterium</taxon>
    </lineage>
</organism>
<gene>
    <name evidence="7" type="ORF">K8V08_11275</name>
</gene>
<reference evidence="7" key="2">
    <citation type="submission" date="2021-09" db="EMBL/GenBank/DDBJ databases">
        <authorList>
            <person name="Gilroy R."/>
        </authorList>
    </citation>
    <scope>NUCLEOTIDE SEQUENCE</scope>
    <source>
        <strain evidence="7">ChiGjej5B5-7349</strain>
    </source>
</reference>
<evidence type="ECO:0000256" key="3">
    <source>
        <dbReference type="ARBA" id="ARBA00023172"/>
    </source>
</evidence>
<dbReference type="Gene3D" id="1.10.150.130">
    <property type="match status" value="1"/>
</dbReference>
<evidence type="ECO:0000313" key="7">
    <source>
        <dbReference type="EMBL" id="HJG80981.1"/>
    </source>
</evidence>
<dbReference type="InterPro" id="IPR010998">
    <property type="entry name" value="Integrase_recombinase_N"/>
</dbReference>
<dbReference type="GO" id="GO:0015074">
    <property type="term" value="P:DNA integration"/>
    <property type="evidence" value="ECO:0007669"/>
    <property type="project" value="InterPro"/>
</dbReference>